<organism evidence="1 2">
    <name type="scientific">Characodon lateralis</name>
    <dbReference type="NCBI Taxonomy" id="208331"/>
    <lineage>
        <taxon>Eukaryota</taxon>
        <taxon>Metazoa</taxon>
        <taxon>Chordata</taxon>
        <taxon>Craniata</taxon>
        <taxon>Vertebrata</taxon>
        <taxon>Euteleostomi</taxon>
        <taxon>Actinopterygii</taxon>
        <taxon>Neopterygii</taxon>
        <taxon>Teleostei</taxon>
        <taxon>Neoteleostei</taxon>
        <taxon>Acanthomorphata</taxon>
        <taxon>Ovalentaria</taxon>
        <taxon>Atherinomorphae</taxon>
        <taxon>Cyprinodontiformes</taxon>
        <taxon>Goodeidae</taxon>
        <taxon>Characodon</taxon>
    </lineage>
</organism>
<gene>
    <name evidence="1" type="ORF">CHARACLAT_025272</name>
</gene>
<sequence>MKTGFCSLSGLDLANSGDEIHFIDGIDPSHDMKTRPPAPLRPPVLWKGAEGEEGVSLLETGAAAVVPLESK</sequence>
<reference evidence="1 2" key="1">
    <citation type="submission" date="2021-06" db="EMBL/GenBank/DDBJ databases">
        <authorList>
            <person name="Palmer J.M."/>
        </authorList>
    </citation>
    <scope>NUCLEOTIDE SEQUENCE [LARGE SCALE GENOMIC DNA]</scope>
    <source>
        <strain evidence="1 2">CL_MEX2019</strain>
        <tissue evidence="1">Muscle</tissue>
    </source>
</reference>
<name>A0ABU7CRL2_9TELE</name>
<comment type="caution">
    <text evidence="1">The sequence shown here is derived from an EMBL/GenBank/DDBJ whole genome shotgun (WGS) entry which is preliminary data.</text>
</comment>
<dbReference type="EMBL" id="JAHUTJ010002892">
    <property type="protein sequence ID" value="MED6265421.1"/>
    <property type="molecule type" value="Genomic_DNA"/>
</dbReference>
<proteinExistence type="predicted"/>
<dbReference type="Proteomes" id="UP001352852">
    <property type="component" value="Unassembled WGS sequence"/>
</dbReference>
<keyword evidence="2" id="KW-1185">Reference proteome</keyword>
<protein>
    <submittedName>
        <fullName evidence="1">Uncharacterized protein</fullName>
    </submittedName>
</protein>
<evidence type="ECO:0000313" key="1">
    <source>
        <dbReference type="EMBL" id="MED6265421.1"/>
    </source>
</evidence>
<evidence type="ECO:0000313" key="2">
    <source>
        <dbReference type="Proteomes" id="UP001352852"/>
    </source>
</evidence>
<accession>A0ABU7CRL2</accession>